<sequence>MLRRHAASGHASPASQDTINVALPRQTRPPTRLKLKVRPREPDPEPDKSPARPKRKVSRPARYLDNVCEPLTKKRRSTAASIMSLQSSTSLLQTSGSPAGNSSDPILLTSSKPVDKSDYADPNEVQHAGYDDDFWNNFIDDTPRSSLSALDSVIGSAKCHELQSDFLPESDSLPQAAGLVYDTFTELPSEPPTITTKEVQSLNVLSSPFFKLPQKQDSPEVIIRKLQDACHALGGLNMPPIVPQRHISSNTTEPKASPEQETDLLDRDMGEHDGVDALLAAAAGCDQAKDNQEKDLNEAHFGEPDGEIQVLINKAVEILRHHISRIRGLEAIQASQSGKGKHPRADHWNTDTEQLVLSTLESLLYGGATNIGCIIANQRANLLWQLYSWLIHFVTAPQIALSRTVGLLEQATNGTNAQRRVLAPKKKRSLDQSQKARATKVPVPHKFLSRQENPS</sequence>
<keyword evidence="3" id="KW-1185">Reference proteome</keyword>
<feature type="region of interest" description="Disordered" evidence="1">
    <location>
        <begin position="91"/>
        <end position="117"/>
    </location>
</feature>
<name>A0A9N8KJC9_9PEZI</name>
<dbReference type="AlphaFoldDB" id="A0A9N8KJC9"/>
<gene>
    <name evidence="2" type="ORF">AWRI4620_LOCUS6196</name>
</gene>
<evidence type="ECO:0000313" key="2">
    <source>
        <dbReference type="EMBL" id="CAD0111941.1"/>
    </source>
</evidence>
<proteinExistence type="predicted"/>
<feature type="region of interest" description="Disordered" evidence="1">
    <location>
        <begin position="422"/>
        <end position="455"/>
    </location>
</feature>
<protein>
    <submittedName>
        <fullName evidence="2">Uncharacterized protein</fullName>
    </submittedName>
</protein>
<evidence type="ECO:0000313" key="3">
    <source>
        <dbReference type="Proteomes" id="UP000745764"/>
    </source>
</evidence>
<reference evidence="2" key="1">
    <citation type="submission" date="2020-06" db="EMBL/GenBank/DDBJ databases">
        <authorList>
            <person name="Onetto C."/>
        </authorList>
    </citation>
    <scope>NUCLEOTIDE SEQUENCE</scope>
</reference>
<feature type="compositionally biased region" description="Basic and acidic residues" evidence="1">
    <location>
        <begin position="38"/>
        <end position="50"/>
    </location>
</feature>
<comment type="caution">
    <text evidence="2">The sequence shown here is derived from an EMBL/GenBank/DDBJ whole genome shotgun (WGS) entry which is preliminary data.</text>
</comment>
<evidence type="ECO:0000256" key="1">
    <source>
        <dbReference type="SAM" id="MobiDB-lite"/>
    </source>
</evidence>
<feature type="compositionally biased region" description="Polar residues" evidence="1">
    <location>
        <begin position="96"/>
        <end position="112"/>
    </location>
</feature>
<accession>A0A9N8KJC9</accession>
<organism evidence="2 3">
    <name type="scientific">Aureobasidium uvarum</name>
    <dbReference type="NCBI Taxonomy" id="2773716"/>
    <lineage>
        <taxon>Eukaryota</taxon>
        <taxon>Fungi</taxon>
        <taxon>Dikarya</taxon>
        <taxon>Ascomycota</taxon>
        <taxon>Pezizomycotina</taxon>
        <taxon>Dothideomycetes</taxon>
        <taxon>Dothideomycetidae</taxon>
        <taxon>Dothideales</taxon>
        <taxon>Saccotheciaceae</taxon>
        <taxon>Aureobasidium</taxon>
    </lineage>
</organism>
<dbReference type="Proteomes" id="UP000745764">
    <property type="component" value="Unassembled WGS sequence"/>
</dbReference>
<dbReference type="OrthoDB" id="3926974at2759"/>
<feature type="region of interest" description="Disordered" evidence="1">
    <location>
        <begin position="1"/>
        <end position="70"/>
    </location>
</feature>
<dbReference type="EMBL" id="CAINUL010000014">
    <property type="protein sequence ID" value="CAD0111941.1"/>
    <property type="molecule type" value="Genomic_DNA"/>
</dbReference>